<dbReference type="PANTHER" id="PTHR40465">
    <property type="entry name" value="CHROMOSOME 1, WHOLE GENOME SHOTGUN SEQUENCE"/>
    <property type="match status" value="1"/>
</dbReference>
<evidence type="ECO:0000313" key="4">
    <source>
        <dbReference type="Proteomes" id="UP001221757"/>
    </source>
</evidence>
<accession>A0AAD7D2X3</accession>
<keyword evidence="1" id="KW-0812">Transmembrane</keyword>
<gene>
    <name evidence="3" type="ORF">B0H17DRAFT_1208119</name>
</gene>
<keyword evidence="4" id="KW-1185">Reference proteome</keyword>
<evidence type="ECO:0000256" key="1">
    <source>
        <dbReference type="SAM" id="Phobius"/>
    </source>
</evidence>
<dbReference type="Pfam" id="PF20152">
    <property type="entry name" value="DUF6534"/>
    <property type="match status" value="1"/>
</dbReference>
<dbReference type="EMBL" id="JARKIE010000156">
    <property type="protein sequence ID" value="KAJ7674318.1"/>
    <property type="molecule type" value="Genomic_DNA"/>
</dbReference>
<dbReference type="InterPro" id="IPR045339">
    <property type="entry name" value="DUF6534"/>
</dbReference>
<feature type="transmembrane region" description="Helical" evidence="1">
    <location>
        <begin position="136"/>
        <end position="163"/>
    </location>
</feature>
<feature type="transmembrane region" description="Helical" evidence="1">
    <location>
        <begin position="208"/>
        <end position="227"/>
    </location>
</feature>
<protein>
    <recommendedName>
        <fullName evidence="2">DUF6534 domain-containing protein</fullName>
    </recommendedName>
</protein>
<keyword evidence="1" id="KW-0472">Membrane</keyword>
<dbReference type="Proteomes" id="UP001221757">
    <property type="component" value="Unassembled WGS sequence"/>
</dbReference>
<proteinExistence type="predicted"/>
<feature type="transmembrane region" description="Helical" evidence="1">
    <location>
        <begin position="175"/>
        <end position="202"/>
    </location>
</feature>
<dbReference type="PANTHER" id="PTHR40465:SF1">
    <property type="entry name" value="DUF6534 DOMAIN-CONTAINING PROTEIN"/>
    <property type="match status" value="1"/>
</dbReference>
<reference evidence="3" key="1">
    <citation type="submission" date="2023-03" db="EMBL/GenBank/DDBJ databases">
        <title>Massive genome expansion in bonnet fungi (Mycena s.s.) driven by repeated elements and novel gene families across ecological guilds.</title>
        <authorList>
            <consortium name="Lawrence Berkeley National Laboratory"/>
            <person name="Harder C.B."/>
            <person name="Miyauchi S."/>
            <person name="Viragh M."/>
            <person name="Kuo A."/>
            <person name="Thoen E."/>
            <person name="Andreopoulos B."/>
            <person name="Lu D."/>
            <person name="Skrede I."/>
            <person name="Drula E."/>
            <person name="Henrissat B."/>
            <person name="Morin E."/>
            <person name="Kohler A."/>
            <person name="Barry K."/>
            <person name="LaButti K."/>
            <person name="Morin E."/>
            <person name="Salamov A."/>
            <person name="Lipzen A."/>
            <person name="Mereny Z."/>
            <person name="Hegedus B."/>
            <person name="Baldrian P."/>
            <person name="Stursova M."/>
            <person name="Weitz H."/>
            <person name="Taylor A."/>
            <person name="Grigoriev I.V."/>
            <person name="Nagy L.G."/>
            <person name="Martin F."/>
            <person name="Kauserud H."/>
        </authorList>
    </citation>
    <scope>NUCLEOTIDE SEQUENCE</scope>
    <source>
        <strain evidence="3">CBHHK067</strain>
    </source>
</reference>
<name>A0AAD7D2X3_MYCRO</name>
<dbReference type="AlphaFoldDB" id="A0AAD7D2X3"/>
<feature type="transmembrane region" description="Helical" evidence="1">
    <location>
        <begin position="102"/>
        <end position="124"/>
    </location>
</feature>
<keyword evidence="1" id="KW-1133">Transmembrane helix</keyword>
<feature type="transmembrane region" description="Helical" evidence="1">
    <location>
        <begin position="73"/>
        <end position="90"/>
    </location>
</feature>
<evidence type="ECO:0000259" key="2">
    <source>
        <dbReference type="Pfam" id="PF20152"/>
    </source>
</evidence>
<feature type="domain" description="DUF6534" evidence="2">
    <location>
        <begin position="148"/>
        <end position="235"/>
    </location>
</feature>
<organism evidence="3 4">
    <name type="scientific">Mycena rosella</name>
    <name type="common">Pink bonnet</name>
    <name type="synonym">Agaricus rosellus</name>
    <dbReference type="NCBI Taxonomy" id="1033263"/>
    <lineage>
        <taxon>Eukaryota</taxon>
        <taxon>Fungi</taxon>
        <taxon>Dikarya</taxon>
        <taxon>Basidiomycota</taxon>
        <taxon>Agaricomycotina</taxon>
        <taxon>Agaricomycetes</taxon>
        <taxon>Agaricomycetidae</taxon>
        <taxon>Agaricales</taxon>
        <taxon>Marasmiineae</taxon>
        <taxon>Mycenaceae</taxon>
        <taxon>Mycena</taxon>
    </lineage>
</organism>
<comment type="caution">
    <text evidence="3">The sequence shown here is derived from an EMBL/GenBank/DDBJ whole genome shotgun (WGS) entry which is preliminary data.</text>
</comment>
<sequence>MSDPTIPVSLSDLTGSLGAIELALRWACSYSALLKVTVGLVWFLELGHTISAWHAVRHIPSTRIGTPPPSEEITILFAALIYTIVQIFFANRVRVLSGRWYIMALACMLGLLRFAGHMSIAALLLKYSRISILLQLRWLVSASLSLDLTVDVLITISLCYCLWNLRRCESKRTRTIVDTLILWTIESTILTSAASIIQIVLFLTRTDLVWTGVFVIQAKLFSNAMLASEFRLNGRLRFRDNANEISDSIIFAPRVHKEKVVPSFEGARSQSSVDSYL</sequence>
<evidence type="ECO:0000313" key="3">
    <source>
        <dbReference type="EMBL" id="KAJ7674318.1"/>
    </source>
</evidence>